<sequence length="311" mass="35940">MNVLIIGYGSIGERHAELFEKLGCKVGVVSSRDPIEKYQYFRTTKSAMMKSDWDWVVISNRTVEHYLTLNELIRLNYTGSILVEKPIFESPKEFAHLPLEKIFVSYNLRFHPCIQKLRYLLQGETLLSAQFYVGQYLPGWRPGQDYRQTYSASKAMGGGVLRDLSHELDLVLWLLGKWNWVTAIGGTYSQLELDSDDVFALLVQTEHCPVVNVQLNYIDRIAQRKIIINTERHTFAIDLINSTISVDGTEERMETTRNTTYVAQHERIVNGEYEQICTFREGIEVMRLIDAAETSASQKVWMKNEAMHNMR</sequence>
<dbReference type="PANTHER" id="PTHR43377:SF1">
    <property type="entry name" value="BILIVERDIN REDUCTASE A"/>
    <property type="match status" value="1"/>
</dbReference>
<name>A0A7G5BXL5_9BACL</name>
<dbReference type="InterPro" id="IPR051450">
    <property type="entry name" value="Gfo/Idh/MocA_Oxidoreductases"/>
</dbReference>
<evidence type="ECO:0000313" key="2">
    <source>
        <dbReference type="EMBL" id="QMV41699.1"/>
    </source>
</evidence>
<proteinExistence type="predicted"/>
<dbReference type="InterPro" id="IPR055170">
    <property type="entry name" value="GFO_IDH_MocA-like_dom"/>
</dbReference>
<dbReference type="PANTHER" id="PTHR43377">
    <property type="entry name" value="BILIVERDIN REDUCTASE A"/>
    <property type="match status" value="1"/>
</dbReference>
<feature type="domain" description="GFO/IDH/MocA-like oxidoreductase" evidence="1">
    <location>
        <begin position="139"/>
        <end position="228"/>
    </location>
</feature>
<dbReference type="RefSeq" id="WP_182303038.1">
    <property type="nucleotide sequence ID" value="NZ_CP041969.1"/>
</dbReference>
<dbReference type="Gene3D" id="3.40.50.720">
    <property type="entry name" value="NAD(P)-binding Rossmann-like Domain"/>
    <property type="match status" value="1"/>
</dbReference>
<accession>A0A7G5BXL5</accession>
<evidence type="ECO:0000259" key="1">
    <source>
        <dbReference type="Pfam" id="PF22725"/>
    </source>
</evidence>
<dbReference type="SUPFAM" id="SSF51735">
    <property type="entry name" value="NAD(P)-binding Rossmann-fold domains"/>
    <property type="match status" value="1"/>
</dbReference>
<dbReference type="EMBL" id="CP041969">
    <property type="protein sequence ID" value="QMV41699.1"/>
    <property type="molecule type" value="Genomic_DNA"/>
</dbReference>
<organism evidence="2 3">
    <name type="scientific">Cohnella cholangitidis</name>
    <dbReference type="NCBI Taxonomy" id="2598458"/>
    <lineage>
        <taxon>Bacteria</taxon>
        <taxon>Bacillati</taxon>
        <taxon>Bacillota</taxon>
        <taxon>Bacilli</taxon>
        <taxon>Bacillales</taxon>
        <taxon>Paenibacillaceae</taxon>
        <taxon>Cohnella</taxon>
    </lineage>
</organism>
<dbReference type="SUPFAM" id="SSF55347">
    <property type="entry name" value="Glyceraldehyde-3-phosphate dehydrogenase-like, C-terminal domain"/>
    <property type="match status" value="1"/>
</dbReference>
<dbReference type="AlphaFoldDB" id="A0A7G5BXL5"/>
<evidence type="ECO:0000313" key="3">
    <source>
        <dbReference type="Proteomes" id="UP000515679"/>
    </source>
</evidence>
<dbReference type="Gene3D" id="3.30.360.10">
    <property type="entry name" value="Dihydrodipicolinate Reductase, domain 2"/>
    <property type="match status" value="1"/>
</dbReference>
<keyword evidence="3" id="KW-1185">Reference proteome</keyword>
<dbReference type="InterPro" id="IPR036291">
    <property type="entry name" value="NAD(P)-bd_dom_sf"/>
</dbReference>
<dbReference type="KEGG" id="cchl:FPL14_11270"/>
<dbReference type="Proteomes" id="UP000515679">
    <property type="component" value="Chromosome"/>
</dbReference>
<gene>
    <name evidence="2" type="ORF">FPL14_11270</name>
</gene>
<protein>
    <submittedName>
        <fullName evidence="2">Gfo/Idh/MocA family oxidoreductase</fullName>
    </submittedName>
</protein>
<reference evidence="2 3" key="1">
    <citation type="submission" date="2019-07" db="EMBL/GenBank/DDBJ databases">
        <authorList>
            <person name="Kim J.K."/>
            <person name="Cheong H.-M."/>
            <person name="Choi Y."/>
            <person name="Hwang K.J."/>
            <person name="Lee S."/>
            <person name="Choi C."/>
        </authorList>
    </citation>
    <scope>NUCLEOTIDE SEQUENCE [LARGE SCALE GENOMIC DNA]</scope>
    <source>
        <strain evidence="2 3">KS 22</strain>
    </source>
</reference>
<dbReference type="Pfam" id="PF22725">
    <property type="entry name" value="GFO_IDH_MocA_C3"/>
    <property type="match status" value="1"/>
</dbReference>